<evidence type="ECO:0000256" key="4">
    <source>
        <dbReference type="ARBA" id="ARBA00022898"/>
    </source>
</evidence>
<dbReference type="PANTHER" id="PTHR42790">
    <property type="entry name" value="AMINOTRANSFERASE"/>
    <property type="match status" value="1"/>
</dbReference>
<proteinExistence type="predicted"/>
<keyword evidence="4" id="KW-0663">Pyridoxal phosphate</keyword>
<dbReference type="InterPro" id="IPR004839">
    <property type="entry name" value="Aminotransferase_I/II_large"/>
</dbReference>
<gene>
    <name evidence="6" type="ORF">F506_08210</name>
</gene>
<evidence type="ECO:0000313" key="6">
    <source>
        <dbReference type="EMBL" id="AKZ62659.1"/>
    </source>
</evidence>
<dbReference type="InterPro" id="IPR050859">
    <property type="entry name" value="Class-I_PLP-dep_aminotransf"/>
</dbReference>
<dbReference type="SUPFAM" id="SSF53383">
    <property type="entry name" value="PLP-dependent transferases"/>
    <property type="match status" value="1"/>
</dbReference>
<dbReference type="Gene3D" id="3.90.1150.10">
    <property type="entry name" value="Aspartate Aminotransferase, domain 1"/>
    <property type="match status" value="1"/>
</dbReference>
<reference evidence="7" key="1">
    <citation type="journal article" date="2015" name="Genome Announc.">
        <title>Complete Genome Sequence of Herbaspirillum hiltneri N3 (DSM 17495), Isolated from Surface-Sterilized Wheat Roots.</title>
        <authorList>
            <person name="Guizelini D."/>
            <person name="Saizaki P.M."/>
            <person name="Coimbra N.A."/>
            <person name="Weiss V.A."/>
            <person name="Faoro H."/>
            <person name="Sfeir M.Z."/>
            <person name="Baura V.A."/>
            <person name="Monteiro R.A."/>
            <person name="Chubatsu L.S."/>
            <person name="Souza E.M."/>
            <person name="Cruz L.M."/>
            <person name="Pedrosa F.O."/>
            <person name="Raittz R.T."/>
            <person name="Marchaukoski J.N."/>
            <person name="Steffens M.B."/>
        </authorList>
    </citation>
    <scope>NUCLEOTIDE SEQUENCE [LARGE SCALE GENOMIC DNA]</scope>
    <source>
        <strain evidence="7">N3</strain>
    </source>
</reference>
<dbReference type="PANTHER" id="PTHR42790:SF19">
    <property type="entry name" value="KYNURENINE_ALPHA-AMINOADIPATE AMINOTRANSFERASE, MITOCHONDRIAL"/>
    <property type="match status" value="1"/>
</dbReference>
<dbReference type="CDD" id="cd00609">
    <property type="entry name" value="AAT_like"/>
    <property type="match status" value="1"/>
</dbReference>
<keyword evidence="2 6" id="KW-0032">Aminotransferase</keyword>
<comment type="cofactor">
    <cofactor evidence="1">
        <name>pyridoxal 5'-phosphate</name>
        <dbReference type="ChEBI" id="CHEBI:597326"/>
    </cofactor>
</comment>
<dbReference type="InterPro" id="IPR015421">
    <property type="entry name" value="PyrdxlP-dep_Trfase_major"/>
</dbReference>
<evidence type="ECO:0000256" key="3">
    <source>
        <dbReference type="ARBA" id="ARBA00022679"/>
    </source>
</evidence>
<sequence>MKPVYRFNPAFQTPQGSPIRELFKYTQQQGMISFAGVYSSPALFDAEALAHSGAAVLQESPTACLQYGATEGVPALTEALRALTRERTGGKVTAENVLVTTGSQQAFELLLRVLVGPGDCVAIERPAYPAAIQALRLANADMLEVPSDDDGMDTEALEKMLLAGARPKLLYVVPTFANPTGATLPLERRRHLLELAVRYQMLVIEDDPYGELRFAGTPQPLLLEVAADVPGGDDWLVYLSSLSKIVAPGLRIGWMSGPAEILRRAVIAKQTGDLCTAPWMQLAAARYLRDGCLAKHLPTIIATYKERCEAMLEALQQYFADTLEVTVPQGGMFVWARWRDGTEANALLQQAVLENVMYVPGSAFYAGAADPARLRLSFATAAPDEIRIGVTRLHAAHGKLKR</sequence>
<name>A0ABM5UZL3_9BURK</name>
<keyword evidence="7" id="KW-1185">Reference proteome</keyword>
<dbReference type="RefSeq" id="WP_053196499.1">
    <property type="nucleotide sequence ID" value="NZ_CP011409.1"/>
</dbReference>
<dbReference type="InterPro" id="IPR015424">
    <property type="entry name" value="PyrdxlP-dep_Trfase"/>
</dbReference>
<dbReference type="InterPro" id="IPR015422">
    <property type="entry name" value="PyrdxlP-dep_Trfase_small"/>
</dbReference>
<dbReference type="EMBL" id="CP011409">
    <property type="protein sequence ID" value="AKZ62659.1"/>
    <property type="molecule type" value="Genomic_DNA"/>
</dbReference>
<evidence type="ECO:0000256" key="2">
    <source>
        <dbReference type="ARBA" id="ARBA00022576"/>
    </source>
</evidence>
<protein>
    <submittedName>
        <fullName evidence="6">2-aminoadipate aminotransferase</fullName>
    </submittedName>
</protein>
<dbReference type="Proteomes" id="UP000063429">
    <property type="component" value="Chromosome"/>
</dbReference>
<dbReference type="Gene3D" id="3.40.640.10">
    <property type="entry name" value="Type I PLP-dependent aspartate aminotransferase-like (Major domain)"/>
    <property type="match status" value="1"/>
</dbReference>
<feature type="domain" description="Aminotransferase class I/classII large" evidence="5">
    <location>
        <begin position="59"/>
        <end position="393"/>
    </location>
</feature>
<keyword evidence="3" id="KW-0808">Transferase</keyword>
<evidence type="ECO:0000259" key="5">
    <source>
        <dbReference type="Pfam" id="PF00155"/>
    </source>
</evidence>
<evidence type="ECO:0000313" key="7">
    <source>
        <dbReference type="Proteomes" id="UP000063429"/>
    </source>
</evidence>
<accession>A0ABM5UZL3</accession>
<dbReference type="Pfam" id="PF00155">
    <property type="entry name" value="Aminotran_1_2"/>
    <property type="match status" value="1"/>
</dbReference>
<evidence type="ECO:0000256" key="1">
    <source>
        <dbReference type="ARBA" id="ARBA00001933"/>
    </source>
</evidence>
<organism evidence="6 7">
    <name type="scientific">Herbaspirillum hiltneri N3</name>
    <dbReference type="NCBI Taxonomy" id="1262470"/>
    <lineage>
        <taxon>Bacteria</taxon>
        <taxon>Pseudomonadati</taxon>
        <taxon>Pseudomonadota</taxon>
        <taxon>Betaproteobacteria</taxon>
        <taxon>Burkholderiales</taxon>
        <taxon>Oxalobacteraceae</taxon>
        <taxon>Herbaspirillum</taxon>
    </lineage>
</organism>
<dbReference type="GO" id="GO:0008483">
    <property type="term" value="F:transaminase activity"/>
    <property type="evidence" value="ECO:0007669"/>
    <property type="project" value="UniProtKB-KW"/>
</dbReference>